<evidence type="ECO:0000313" key="1">
    <source>
        <dbReference type="EMBL" id="MBB4142427.1"/>
    </source>
</evidence>
<accession>A0A7W6LDZ6</accession>
<proteinExistence type="predicted"/>
<dbReference type="RefSeq" id="WP_156378993.1">
    <property type="nucleotide sequence ID" value="NZ_CP049250.1"/>
</dbReference>
<name>A0A7W6LDZ6_9HYPH</name>
<dbReference type="EMBL" id="JACIEC010000001">
    <property type="protein sequence ID" value="MBB4142427.1"/>
    <property type="molecule type" value="Genomic_DNA"/>
</dbReference>
<keyword evidence="2" id="KW-1185">Reference proteome</keyword>
<reference evidence="1 2" key="1">
    <citation type="submission" date="2020-08" db="EMBL/GenBank/DDBJ databases">
        <title>Genomic Encyclopedia of Type Strains, Phase IV (KMG-IV): sequencing the most valuable type-strain genomes for metagenomic binning, comparative biology and taxonomic classification.</title>
        <authorList>
            <person name="Goeker M."/>
        </authorList>
    </citation>
    <scope>NUCLEOTIDE SEQUENCE [LARGE SCALE GENOMIC DNA]</scope>
    <source>
        <strain evidence="1 2">DSM 29514</strain>
    </source>
</reference>
<dbReference type="AlphaFoldDB" id="A0A7W6LDZ6"/>
<comment type="caution">
    <text evidence="1">The sequence shown here is derived from an EMBL/GenBank/DDBJ whole genome shotgun (WGS) entry which is preliminary data.</text>
</comment>
<protein>
    <submittedName>
        <fullName evidence="1">Uncharacterized protein</fullName>
    </submittedName>
</protein>
<gene>
    <name evidence="1" type="ORF">GGQ72_000926</name>
</gene>
<dbReference type="Proteomes" id="UP000519897">
    <property type="component" value="Unassembled WGS sequence"/>
</dbReference>
<organism evidence="1 2">
    <name type="scientific">Rhizobium rhizoryzae</name>
    <dbReference type="NCBI Taxonomy" id="451876"/>
    <lineage>
        <taxon>Bacteria</taxon>
        <taxon>Pseudomonadati</taxon>
        <taxon>Pseudomonadota</taxon>
        <taxon>Alphaproteobacteria</taxon>
        <taxon>Hyphomicrobiales</taxon>
        <taxon>Rhizobiaceae</taxon>
        <taxon>Rhizobium/Agrobacterium group</taxon>
        <taxon>Rhizobium</taxon>
    </lineage>
</organism>
<evidence type="ECO:0000313" key="2">
    <source>
        <dbReference type="Proteomes" id="UP000519897"/>
    </source>
</evidence>
<sequence>MQAASCHVLAPWSKDIRRLYTWPETPSTPAWPDEYRMARHPAHREQIHRVPQGTLYNVILDWSLMLRHDLHTPGRLKRTKVLMLVVAMPLESVSAGNLYPAQNSRCREVLT</sequence>